<dbReference type="PANTHER" id="PTHR38099">
    <property type="entry name" value="LARGE RIBOSOMAL RNA SUBUNIT ACCUMULATION PROTEIN YCED"/>
    <property type="match status" value="1"/>
</dbReference>
<proteinExistence type="inferred from homology"/>
<keyword evidence="4" id="KW-0690">Ribosome biogenesis</keyword>
<evidence type="ECO:0000256" key="5">
    <source>
        <dbReference type="ARBA" id="ARBA00031841"/>
    </source>
</evidence>
<dbReference type="InterPro" id="IPR039255">
    <property type="entry name" value="YceD_bac"/>
</dbReference>
<evidence type="ECO:0000313" key="7">
    <source>
        <dbReference type="Proteomes" id="UP000219329"/>
    </source>
</evidence>
<dbReference type="GO" id="GO:0042254">
    <property type="term" value="P:ribosome biogenesis"/>
    <property type="evidence" value="ECO:0007669"/>
    <property type="project" value="UniProtKB-KW"/>
</dbReference>
<comment type="similarity">
    <text evidence="2">Belongs to the DUF177 domain family.</text>
</comment>
<evidence type="ECO:0000313" key="6">
    <source>
        <dbReference type="EMBL" id="PDH35179.1"/>
    </source>
</evidence>
<name>A0A2A5WFB1_9GAMM</name>
<dbReference type="GO" id="GO:0005829">
    <property type="term" value="C:cytosol"/>
    <property type="evidence" value="ECO:0007669"/>
    <property type="project" value="TreeGrafter"/>
</dbReference>
<organism evidence="6 7">
    <name type="scientific">OM182 bacterium MED-G28</name>
    <dbReference type="NCBI Taxonomy" id="1986256"/>
    <lineage>
        <taxon>Bacteria</taxon>
        <taxon>Pseudomonadati</taxon>
        <taxon>Pseudomonadota</taxon>
        <taxon>Gammaproteobacteria</taxon>
        <taxon>OMG group</taxon>
        <taxon>OM182 clade</taxon>
    </lineage>
</organism>
<dbReference type="AlphaFoldDB" id="A0A2A5WFB1"/>
<evidence type="ECO:0000256" key="1">
    <source>
        <dbReference type="ARBA" id="ARBA00002868"/>
    </source>
</evidence>
<accession>A0A2A5WFB1</accession>
<dbReference type="InterPro" id="IPR003772">
    <property type="entry name" value="YceD"/>
</dbReference>
<evidence type="ECO:0000256" key="2">
    <source>
        <dbReference type="ARBA" id="ARBA00010740"/>
    </source>
</evidence>
<dbReference type="Proteomes" id="UP000219329">
    <property type="component" value="Unassembled WGS sequence"/>
</dbReference>
<gene>
    <name evidence="6" type="ORF">CNF02_00170</name>
</gene>
<sequence>MSETQIPAYVDTRKVFHQHEELIGTVSLQSLPRFKESLANDQGIVEIALYFSVNDSKQRIIKGNISAHVEVACQRCLEPLAIYLEDDICLVLLEEESAAASLGPEFDPWICSEFKLLLTEVVDEQLMLCMPIVNYHETEDCLKQLEYKRVELSTNSSSQASFKESPFSVLKNLKNKA</sequence>
<evidence type="ECO:0000256" key="4">
    <source>
        <dbReference type="ARBA" id="ARBA00022517"/>
    </source>
</evidence>
<comment type="caution">
    <text evidence="6">The sequence shown here is derived from an EMBL/GenBank/DDBJ whole genome shotgun (WGS) entry which is preliminary data.</text>
</comment>
<dbReference type="EMBL" id="NTJZ01000001">
    <property type="protein sequence ID" value="PDH35179.1"/>
    <property type="molecule type" value="Genomic_DNA"/>
</dbReference>
<evidence type="ECO:0000256" key="3">
    <source>
        <dbReference type="ARBA" id="ARBA00015716"/>
    </source>
</evidence>
<dbReference type="Pfam" id="PF02620">
    <property type="entry name" value="YceD"/>
    <property type="match status" value="1"/>
</dbReference>
<reference evidence="6 7" key="1">
    <citation type="submission" date="2017-08" db="EMBL/GenBank/DDBJ databases">
        <title>Fine stratification of microbial communities through a metagenomic profile of the photic zone.</title>
        <authorList>
            <person name="Haro-Moreno J.M."/>
            <person name="Lopez-Perez M."/>
            <person name="De La Torre J."/>
            <person name="Picazo A."/>
            <person name="Camacho A."/>
            <person name="Rodriguez-Valera F."/>
        </authorList>
    </citation>
    <scope>NUCLEOTIDE SEQUENCE [LARGE SCALE GENOMIC DNA]</scope>
    <source>
        <strain evidence="6">MED-G28</strain>
    </source>
</reference>
<protein>
    <recommendedName>
        <fullName evidence="3">Large ribosomal RNA subunit accumulation protein YceD</fullName>
    </recommendedName>
    <alternativeName>
        <fullName evidence="5">23S rRNA accumulation protein YceD</fullName>
    </alternativeName>
</protein>
<dbReference type="PANTHER" id="PTHR38099:SF1">
    <property type="entry name" value="LARGE RIBOSOMAL RNA SUBUNIT ACCUMULATION PROTEIN YCED"/>
    <property type="match status" value="1"/>
</dbReference>
<comment type="function">
    <text evidence="1">Plays a role in synthesis, processing and/or stability of 23S rRNA.</text>
</comment>